<evidence type="ECO:0000256" key="2">
    <source>
        <dbReference type="ARBA" id="ARBA00022980"/>
    </source>
</evidence>
<dbReference type="GO" id="GO:0006412">
    <property type="term" value="P:translation"/>
    <property type="evidence" value="ECO:0007669"/>
    <property type="project" value="InterPro"/>
</dbReference>
<dbReference type="Gene3D" id="1.20.5.110">
    <property type="match status" value="1"/>
</dbReference>
<dbReference type="InterPro" id="IPR018256">
    <property type="entry name" value="Ribosomal_eL13_CS"/>
</dbReference>
<evidence type="ECO:0000256" key="4">
    <source>
        <dbReference type="ARBA" id="ARBA00058367"/>
    </source>
</evidence>
<feature type="non-terminal residue" evidence="8">
    <location>
        <position position="1"/>
    </location>
</feature>
<dbReference type="FunFam" id="1.20.5.110:FF:000003">
    <property type="entry name" value="60S ribosomal protein L13"/>
    <property type="match status" value="1"/>
</dbReference>
<dbReference type="HAMAP" id="MF_00499">
    <property type="entry name" value="Ribosomal_eL13"/>
    <property type="match status" value="1"/>
</dbReference>
<evidence type="ECO:0000256" key="5">
    <source>
        <dbReference type="ARBA" id="ARBA00065437"/>
    </source>
</evidence>
<reference evidence="8" key="1">
    <citation type="submission" date="2013-07" db="EMBL/GenBank/DDBJ databases">
        <title>Transcriptome sequencing and developmental regulation of gene expression in Anopheles aquasalis.</title>
        <authorList>
            <consortium name="Brazilian Malaria Network (MCT/CNPq/MS/SCTIE/DECIT/PRONEX 555648/2009-5) and Research Network on Bioactive Molecules from Arthropod Vectors (NAP-MOBIARVE"/>
            <consortium name="University of Sao Paulo)"/>
            <person name="Marinotti O."/>
            <person name="Ribeiro J.M.C."/>
            <person name="Costa-da-Silva A.L."/>
            <person name="Silva M.C.P."/>
            <person name="Lopes A.R."/>
            <person name="Barros M.S."/>
            <person name="Sa-Nunes A."/>
            <person name="Konjin B.B."/>
            <person name="Carvalho E."/>
            <person name="Suesdek L."/>
            <person name="Silva-Neto M.A.C."/>
            <person name="Capurro M.L."/>
        </authorList>
    </citation>
    <scope>NUCLEOTIDE SEQUENCE</scope>
    <source>
        <tissue evidence="8">Whole body</tissue>
    </source>
</reference>
<feature type="compositionally biased region" description="Polar residues" evidence="7">
    <location>
        <begin position="190"/>
        <end position="201"/>
    </location>
</feature>
<dbReference type="PROSITE" id="PS01104">
    <property type="entry name" value="RIBOSOMAL_L13E"/>
    <property type="match status" value="1"/>
</dbReference>
<dbReference type="VEuPathDB" id="VectorBase:AAQUA_011717"/>
<keyword evidence="2 6" id="KW-0689">Ribosomal protein</keyword>
<dbReference type="Pfam" id="PF01294">
    <property type="entry name" value="Ribosomal_L13e"/>
    <property type="match status" value="1"/>
</dbReference>
<sequence length="313" mass="35964">YWQRHIRTWFNQPARKYRRRQNRIKKAKALFPRPAKGPIRPIVHCPSQRYNTKIRPGRGFTLAELKGAGLTKRFAQTIGIAVDPRRQNKSVESRQENIQRLKEYRSKLILFPIHKREKLRKGDATEEECKLAKQLSGPVMPIKNAKPVVTLGKISDGQKKFGAFQAIRQARLHARFYGARAKKAKDAADNENNQPTTTRSATFLPPSLHTTHTTHRHAHTHKSIKNAQPSRSAIRAPPGQPQTTPTTRRERRRRARSKLMPLSLVAPAFFGVRRDCDRHLESRNRYAESGNHTNTPEHTHPHTVAVDRVLKCE</sequence>
<evidence type="ECO:0000256" key="6">
    <source>
        <dbReference type="RuleBase" id="RU000572"/>
    </source>
</evidence>
<keyword evidence="3 6" id="KW-0687">Ribonucleoprotein</keyword>
<dbReference type="PANTHER" id="PTHR11722:SF0">
    <property type="entry name" value="LARGE RIBOSOMAL SUBUNIT PROTEIN EL13"/>
    <property type="match status" value="1"/>
</dbReference>
<feature type="compositionally biased region" description="Low complexity" evidence="7">
    <location>
        <begin position="235"/>
        <end position="246"/>
    </location>
</feature>
<comment type="subunit">
    <text evidence="5">Component of the 60S large ribosomal subunit (LSU).</text>
</comment>
<evidence type="ECO:0000256" key="3">
    <source>
        <dbReference type="ARBA" id="ARBA00023274"/>
    </source>
</evidence>
<dbReference type="GO" id="GO:0003723">
    <property type="term" value="F:RNA binding"/>
    <property type="evidence" value="ECO:0007669"/>
    <property type="project" value="TreeGrafter"/>
</dbReference>
<evidence type="ECO:0000256" key="7">
    <source>
        <dbReference type="SAM" id="MobiDB-lite"/>
    </source>
</evidence>
<evidence type="ECO:0000256" key="1">
    <source>
        <dbReference type="ARBA" id="ARBA00005640"/>
    </source>
</evidence>
<evidence type="ECO:0000313" key="8">
    <source>
        <dbReference type="EMBL" id="JAB00079.1"/>
    </source>
</evidence>
<accession>T1E9A9</accession>
<dbReference type="PANTHER" id="PTHR11722">
    <property type="entry name" value="60S RIBOSOMAL PROTEIN L13"/>
    <property type="match status" value="1"/>
</dbReference>
<comment type="similarity">
    <text evidence="1 6">Belongs to the eukaryotic ribosomal protein eL13 family.</text>
</comment>
<feature type="region of interest" description="Disordered" evidence="7">
    <location>
        <begin position="182"/>
        <end position="259"/>
    </location>
</feature>
<dbReference type="InterPro" id="IPR001380">
    <property type="entry name" value="Ribosomal_eL13"/>
</dbReference>
<dbReference type="GO" id="GO:0003735">
    <property type="term" value="F:structural constituent of ribosome"/>
    <property type="evidence" value="ECO:0007669"/>
    <property type="project" value="InterPro"/>
</dbReference>
<comment type="function">
    <text evidence="4">Component of the ribosome, a large ribonucleoprotein complex responsible for the synthesis of proteins in the cell. The small ribosomal subunit (SSU) binds messenger RNAs (mRNAs) and translates the encoded message by selecting cognate aminoacyl-transfer RNA (tRNA) molecules. The large subunit (LSU) contains the ribosomal catalytic site termed the peptidyl transferase center (PTC), which catalyzes the formation of peptide bonds, thereby polymerizing the amino acids delivered by tRNAs into a polypeptide chain. The nascent polypeptides leave the ribosome through a tunnel in the LSU and interact with protein factors that function in enzymatic processing, targeting, and the membrane insertion of nascent chains at the exit of the ribosomal tunnel. As part of the LSU, it is probably required for its formation and the maturation of rRNAs.</text>
</comment>
<dbReference type="EMBL" id="GAMD01001512">
    <property type="protein sequence ID" value="JAB00079.1"/>
    <property type="molecule type" value="mRNA"/>
</dbReference>
<dbReference type="AlphaFoldDB" id="T1E9A9"/>
<organism evidence="8">
    <name type="scientific">Anopheles aquasalis</name>
    <name type="common">Malaria mosquito</name>
    <dbReference type="NCBI Taxonomy" id="42839"/>
    <lineage>
        <taxon>Eukaryota</taxon>
        <taxon>Metazoa</taxon>
        <taxon>Ecdysozoa</taxon>
        <taxon>Arthropoda</taxon>
        <taxon>Hexapoda</taxon>
        <taxon>Insecta</taxon>
        <taxon>Pterygota</taxon>
        <taxon>Neoptera</taxon>
        <taxon>Endopterygota</taxon>
        <taxon>Diptera</taxon>
        <taxon>Nematocera</taxon>
        <taxon>Culicoidea</taxon>
        <taxon>Culicidae</taxon>
        <taxon>Anophelinae</taxon>
        <taxon>Anopheles</taxon>
    </lineage>
</organism>
<dbReference type="GO" id="GO:0022625">
    <property type="term" value="C:cytosolic large ribosomal subunit"/>
    <property type="evidence" value="ECO:0007669"/>
    <property type="project" value="TreeGrafter"/>
</dbReference>
<proteinExistence type="evidence at transcript level"/>
<protein>
    <recommendedName>
        <fullName evidence="6">60S ribosomal protein L13</fullName>
    </recommendedName>
</protein>
<feature type="compositionally biased region" description="Basic residues" evidence="7">
    <location>
        <begin position="212"/>
        <end position="224"/>
    </location>
</feature>
<name>T1E9A9_ANOAQ</name>